<keyword evidence="1" id="KW-1133">Transmembrane helix</keyword>
<keyword evidence="1" id="KW-0812">Transmembrane</keyword>
<organism evidence="2 3">
    <name type="scientific">Oleiagrimonas soli</name>
    <dbReference type="NCBI Taxonomy" id="1543381"/>
    <lineage>
        <taxon>Bacteria</taxon>
        <taxon>Pseudomonadati</taxon>
        <taxon>Pseudomonadota</taxon>
        <taxon>Gammaproteobacteria</taxon>
        <taxon>Lysobacterales</taxon>
        <taxon>Rhodanobacteraceae</taxon>
        <taxon>Oleiagrimonas</taxon>
    </lineage>
</organism>
<accession>A0A841KI63</accession>
<dbReference type="EMBL" id="JACHET010000001">
    <property type="protein sequence ID" value="MBB6184866.1"/>
    <property type="molecule type" value="Genomic_DNA"/>
</dbReference>
<name>A0A841KI63_9GAMM</name>
<feature type="transmembrane region" description="Helical" evidence="1">
    <location>
        <begin position="12"/>
        <end position="40"/>
    </location>
</feature>
<feature type="transmembrane region" description="Helical" evidence="1">
    <location>
        <begin position="60"/>
        <end position="85"/>
    </location>
</feature>
<dbReference type="Proteomes" id="UP000560000">
    <property type="component" value="Unassembled WGS sequence"/>
</dbReference>
<dbReference type="AlphaFoldDB" id="A0A841KI63"/>
<evidence type="ECO:0000256" key="1">
    <source>
        <dbReference type="SAM" id="Phobius"/>
    </source>
</evidence>
<dbReference type="RefSeq" id="WP_052394440.1">
    <property type="nucleotide sequence ID" value="NZ_JACHET010000001.1"/>
</dbReference>
<protein>
    <recommendedName>
        <fullName evidence="4">DUF4149 domain-containing protein</fullName>
    </recommendedName>
</protein>
<proteinExistence type="predicted"/>
<dbReference type="OrthoDB" id="9153427at2"/>
<keyword evidence="1" id="KW-0472">Membrane</keyword>
<evidence type="ECO:0000313" key="3">
    <source>
        <dbReference type="Proteomes" id="UP000560000"/>
    </source>
</evidence>
<evidence type="ECO:0008006" key="4">
    <source>
        <dbReference type="Google" id="ProtNLM"/>
    </source>
</evidence>
<sequence>MEHPPARSTFVTIVAWTFIGLAGFATFMMLVQSVVSVSVFKTQAFEHLLRTMPRPSPVSQFMFAHYTGFALLGLTLASATLIAAIGLLKRRAWARRLFMVMLGIGVAWQLAAIVLQHYTMASMQTQFDAMPNMPDMHAFVTVIYVFTILQGLAIAGVFAWILVRLRSARIRAEFAP</sequence>
<gene>
    <name evidence="2" type="ORF">HNQ86_002211</name>
</gene>
<feature type="transmembrane region" description="Helical" evidence="1">
    <location>
        <begin position="97"/>
        <end position="118"/>
    </location>
</feature>
<comment type="caution">
    <text evidence="2">The sequence shown here is derived from an EMBL/GenBank/DDBJ whole genome shotgun (WGS) entry which is preliminary data.</text>
</comment>
<feature type="transmembrane region" description="Helical" evidence="1">
    <location>
        <begin position="138"/>
        <end position="163"/>
    </location>
</feature>
<evidence type="ECO:0000313" key="2">
    <source>
        <dbReference type="EMBL" id="MBB6184866.1"/>
    </source>
</evidence>
<reference evidence="2 3" key="1">
    <citation type="submission" date="2020-08" db="EMBL/GenBank/DDBJ databases">
        <title>Genomic Encyclopedia of Type Strains, Phase IV (KMG-IV): sequencing the most valuable type-strain genomes for metagenomic binning, comparative biology and taxonomic classification.</title>
        <authorList>
            <person name="Goeker M."/>
        </authorList>
    </citation>
    <scope>NUCLEOTIDE SEQUENCE [LARGE SCALE GENOMIC DNA]</scope>
    <source>
        <strain evidence="2 3">DSM 107085</strain>
    </source>
</reference>